<accession>A0A4C1TN38</accession>
<name>A0A4C1TN38_EUMVA</name>
<gene>
    <name evidence="1" type="ORF">EVAR_75492_1</name>
</gene>
<dbReference type="EMBL" id="BGZK01000067">
    <property type="protein sequence ID" value="GBP14918.1"/>
    <property type="molecule type" value="Genomic_DNA"/>
</dbReference>
<sequence>MEENDKVKVNVFHGGRYVCYLPECYLQVIAAARNINEESGHQRSLSNVLYFMRKIEIPITKIFNKENNHCACQCDRCESRSFGIGEWSPLRFAVGRDKDTEGEEVCVRKVESLCTVTETECDDSSNKP</sequence>
<evidence type="ECO:0000313" key="2">
    <source>
        <dbReference type="Proteomes" id="UP000299102"/>
    </source>
</evidence>
<dbReference type="AlphaFoldDB" id="A0A4C1TN38"/>
<evidence type="ECO:0000313" key="1">
    <source>
        <dbReference type="EMBL" id="GBP14918.1"/>
    </source>
</evidence>
<keyword evidence="2" id="KW-1185">Reference proteome</keyword>
<dbReference type="Proteomes" id="UP000299102">
    <property type="component" value="Unassembled WGS sequence"/>
</dbReference>
<reference evidence="1 2" key="1">
    <citation type="journal article" date="2019" name="Commun. Biol.">
        <title>The bagworm genome reveals a unique fibroin gene that provides high tensile strength.</title>
        <authorList>
            <person name="Kono N."/>
            <person name="Nakamura H."/>
            <person name="Ohtoshi R."/>
            <person name="Tomita M."/>
            <person name="Numata K."/>
            <person name="Arakawa K."/>
        </authorList>
    </citation>
    <scope>NUCLEOTIDE SEQUENCE [LARGE SCALE GENOMIC DNA]</scope>
</reference>
<protein>
    <submittedName>
        <fullName evidence="1">Uncharacterized protein</fullName>
    </submittedName>
</protein>
<organism evidence="1 2">
    <name type="scientific">Eumeta variegata</name>
    <name type="common">Bagworm moth</name>
    <name type="synonym">Eumeta japonica</name>
    <dbReference type="NCBI Taxonomy" id="151549"/>
    <lineage>
        <taxon>Eukaryota</taxon>
        <taxon>Metazoa</taxon>
        <taxon>Ecdysozoa</taxon>
        <taxon>Arthropoda</taxon>
        <taxon>Hexapoda</taxon>
        <taxon>Insecta</taxon>
        <taxon>Pterygota</taxon>
        <taxon>Neoptera</taxon>
        <taxon>Endopterygota</taxon>
        <taxon>Lepidoptera</taxon>
        <taxon>Glossata</taxon>
        <taxon>Ditrysia</taxon>
        <taxon>Tineoidea</taxon>
        <taxon>Psychidae</taxon>
        <taxon>Oiketicinae</taxon>
        <taxon>Eumeta</taxon>
    </lineage>
</organism>
<comment type="caution">
    <text evidence="1">The sequence shown here is derived from an EMBL/GenBank/DDBJ whole genome shotgun (WGS) entry which is preliminary data.</text>
</comment>
<proteinExistence type="predicted"/>